<comment type="caution">
    <text evidence="1">The sequence shown here is derived from an EMBL/GenBank/DDBJ whole genome shotgun (WGS) entry which is preliminary data.</text>
</comment>
<evidence type="ECO:0000313" key="1">
    <source>
        <dbReference type="EMBL" id="KAK3522071.1"/>
    </source>
</evidence>
<protein>
    <submittedName>
        <fullName evidence="1">Uncharacterized protein</fullName>
    </submittedName>
</protein>
<feature type="non-terminal residue" evidence="1">
    <location>
        <position position="1"/>
    </location>
</feature>
<name>A0AAE0QHM2_9TELE</name>
<reference evidence="1" key="1">
    <citation type="submission" date="2023-06" db="EMBL/GenBank/DDBJ databases">
        <title>Male Hemibagrus guttatus genome.</title>
        <authorList>
            <person name="Bian C."/>
        </authorList>
    </citation>
    <scope>NUCLEOTIDE SEQUENCE</scope>
    <source>
        <strain evidence="1">Male_cb2023</strain>
        <tissue evidence="1">Muscle</tissue>
    </source>
</reference>
<dbReference type="EMBL" id="JAUCMX010000015">
    <property type="protein sequence ID" value="KAK3522071.1"/>
    <property type="molecule type" value="Genomic_DNA"/>
</dbReference>
<evidence type="ECO:0000313" key="2">
    <source>
        <dbReference type="Proteomes" id="UP001274896"/>
    </source>
</evidence>
<accession>A0AAE0QHM2</accession>
<sequence length="158" mass="17483">MISHIESTHVRSPTILVTAEAPEYIIDGCFVSWDEEVFGENLQLVQRLSQWSLEWCFVVVLVVVHNRMKDERLIKGKELCHLGGARSRAAAPPHQKGTVEVARASISDASWTSPCGGVPGMPYREENPGHAGETMSLGWPENASGSLWKSWRKCLGRG</sequence>
<organism evidence="1 2">
    <name type="scientific">Hemibagrus guttatus</name>
    <dbReference type="NCBI Taxonomy" id="175788"/>
    <lineage>
        <taxon>Eukaryota</taxon>
        <taxon>Metazoa</taxon>
        <taxon>Chordata</taxon>
        <taxon>Craniata</taxon>
        <taxon>Vertebrata</taxon>
        <taxon>Euteleostomi</taxon>
        <taxon>Actinopterygii</taxon>
        <taxon>Neopterygii</taxon>
        <taxon>Teleostei</taxon>
        <taxon>Ostariophysi</taxon>
        <taxon>Siluriformes</taxon>
        <taxon>Bagridae</taxon>
        <taxon>Hemibagrus</taxon>
    </lineage>
</organism>
<proteinExistence type="predicted"/>
<keyword evidence="2" id="KW-1185">Reference proteome</keyword>
<dbReference type="Proteomes" id="UP001274896">
    <property type="component" value="Unassembled WGS sequence"/>
</dbReference>
<dbReference type="AlphaFoldDB" id="A0AAE0QHM2"/>
<gene>
    <name evidence="1" type="ORF">QTP70_022607</name>
</gene>